<dbReference type="AlphaFoldDB" id="A0A699L3Z6"/>
<accession>A0A699L3Z6</accession>
<proteinExistence type="predicted"/>
<dbReference type="EMBL" id="BKCJ010582226">
    <property type="protein sequence ID" value="GFB23669.1"/>
    <property type="molecule type" value="Genomic_DNA"/>
</dbReference>
<sequence length="176" mass="19866">IESLNDNPTPDRVLKSPSLFLVPIKDNDSLFEKSDTFLSYSDNSLPKFKTFSDHTKATSSGSTTTYADNSFPKYDSFLFEIEPDQGELTSVVMEDILGEPRVHIFCFDIEEKNSGSTTIDADISLLDLECFYFKSEPDPRDFTSIIDPEIRENVSPMTNVNSPFEDDQSPIFAYVV</sequence>
<organism evidence="1">
    <name type="scientific">Tanacetum cinerariifolium</name>
    <name type="common">Dalmatian daisy</name>
    <name type="synonym">Chrysanthemum cinerariifolium</name>
    <dbReference type="NCBI Taxonomy" id="118510"/>
    <lineage>
        <taxon>Eukaryota</taxon>
        <taxon>Viridiplantae</taxon>
        <taxon>Streptophyta</taxon>
        <taxon>Embryophyta</taxon>
        <taxon>Tracheophyta</taxon>
        <taxon>Spermatophyta</taxon>
        <taxon>Magnoliopsida</taxon>
        <taxon>eudicotyledons</taxon>
        <taxon>Gunneridae</taxon>
        <taxon>Pentapetalae</taxon>
        <taxon>asterids</taxon>
        <taxon>campanulids</taxon>
        <taxon>Asterales</taxon>
        <taxon>Asteraceae</taxon>
        <taxon>Asteroideae</taxon>
        <taxon>Anthemideae</taxon>
        <taxon>Anthemidinae</taxon>
        <taxon>Tanacetum</taxon>
    </lineage>
</organism>
<protein>
    <recommendedName>
        <fullName evidence="2">Reverse transcriptase domain-containing protein</fullName>
    </recommendedName>
</protein>
<comment type="caution">
    <text evidence="1">The sequence shown here is derived from an EMBL/GenBank/DDBJ whole genome shotgun (WGS) entry which is preliminary data.</text>
</comment>
<name>A0A699L3Z6_TANCI</name>
<evidence type="ECO:0000313" key="1">
    <source>
        <dbReference type="EMBL" id="GFB23669.1"/>
    </source>
</evidence>
<gene>
    <name evidence="1" type="ORF">Tci_695640</name>
</gene>
<evidence type="ECO:0008006" key="2">
    <source>
        <dbReference type="Google" id="ProtNLM"/>
    </source>
</evidence>
<feature type="non-terminal residue" evidence="1">
    <location>
        <position position="1"/>
    </location>
</feature>
<reference evidence="1" key="1">
    <citation type="journal article" date="2019" name="Sci. Rep.">
        <title>Draft genome of Tanacetum cinerariifolium, the natural source of mosquito coil.</title>
        <authorList>
            <person name="Yamashiro T."/>
            <person name="Shiraishi A."/>
            <person name="Satake H."/>
            <person name="Nakayama K."/>
        </authorList>
    </citation>
    <scope>NUCLEOTIDE SEQUENCE</scope>
</reference>